<evidence type="ECO:0000256" key="1">
    <source>
        <dbReference type="ARBA" id="ARBA00012513"/>
    </source>
</evidence>
<dbReference type="RefSeq" id="XP_067757622.1">
    <property type="nucleotide sequence ID" value="XM_067901916.1"/>
</dbReference>
<evidence type="ECO:0000256" key="11">
    <source>
        <dbReference type="SAM" id="MobiDB-lite"/>
    </source>
</evidence>
<dbReference type="KEGG" id="phet:94291993"/>
<dbReference type="PROSITE" id="PS00108">
    <property type="entry name" value="PROTEIN_KINASE_ST"/>
    <property type="match status" value="1"/>
</dbReference>
<dbReference type="SUPFAM" id="SSF56112">
    <property type="entry name" value="Protein kinase-like (PK-like)"/>
    <property type="match status" value="1"/>
</dbReference>
<evidence type="ECO:0000256" key="3">
    <source>
        <dbReference type="ARBA" id="ARBA00022553"/>
    </source>
</evidence>
<dbReference type="GO" id="GO:0007010">
    <property type="term" value="P:cytoskeleton organization"/>
    <property type="evidence" value="ECO:0007669"/>
    <property type="project" value="UniProtKB-ARBA"/>
</dbReference>
<feature type="region of interest" description="Disordered" evidence="11">
    <location>
        <begin position="118"/>
        <end position="146"/>
    </location>
</feature>
<dbReference type="InterPro" id="IPR008271">
    <property type="entry name" value="Ser/Thr_kinase_AS"/>
</dbReference>
<dbReference type="InterPro" id="IPR011009">
    <property type="entry name" value="Kinase-like_dom_sf"/>
</dbReference>
<dbReference type="PANTHER" id="PTHR24353">
    <property type="entry name" value="CYCLIC NUCLEOTIDE-DEPENDENT PROTEIN KINASE"/>
    <property type="match status" value="1"/>
</dbReference>
<dbReference type="EMBL" id="JAFJZO010000020">
    <property type="protein sequence ID" value="KAG5506460.1"/>
    <property type="molecule type" value="Genomic_DNA"/>
</dbReference>
<feature type="region of interest" description="Disordered" evidence="11">
    <location>
        <begin position="1846"/>
        <end position="1867"/>
    </location>
</feature>
<feature type="region of interest" description="Disordered" evidence="11">
    <location>
        <begin position="1133"/>
        <end position="1161"/>
    </location>
</feature>
<feature type="compositionally biased region" description="Low complexity" evidence="11">
    <location>
        <begin position="823"/>
        <end position="840"/>
    </location>
</feature>
<feature type="region of interest" description="Disordered" evidence="11">
    <location>
        <begin position="1061"/>
        <end position="1092"/>
    </location>
</feature>
<keyword evidence="5 10" id="KW-0547">Nucleotide-binding</keyword>
<dbReference type="Gene3D" id="1.10.510.10">
    <property type="entry name" value="Transferase(Phosphotransferase) domain 1"/>
    <property type="match status" value="1"/>
</dbReference>
<dbReference type="InterPro" id="IPR045270">
    <property type="entry name" value="STKc_AGC"/>
</dbReference>
<evidence type="ECO:0000256" key="9">
    <source>
        <dbReference type="ARBA" id="ARBA00048679"/>
    </source>
</evidence>
<dbReference type="EC" id="2.7.11.1" evidence="1"/>
<evidence type="ECO:0000256" key="8">
    <source>
        <dbReference type="ARBA" id="ARBA00047899"/>
    </source>
</evidence>
<feature type="compositionally biased region" description="Low complexity" evidence="11">
    <location>
        <begin position="1231"/>
        <end position="1245"/>
    </location>
</feature>
<protein>
    <recommendedName>
        <fullName evidence="1">non-specific serine/threonine protein kinase</fullName>
        <ecNumber evidence="1">2.7.11.1</ecNumber>
    </recommendedName>
</protein>
<comment type="catalytic activity">
    <reaction evidence="8">
        <text>L-threonyl-[protein] + ATP = O-phospho-L-threonyl-[protein] + ADP + H(+)</text>
        <dbReference type="Rhea" id="RHEA:46608"/>
        <dbReference type="Rhea" id="RHEA-COMP:11060"/>
        <dbReference type="Rhea" id="RHEA-COMP:11605"/>
        <dbReference type="ChEBI" id="CHEBI:15378"/>
        <dbReference type="ChEBI" id="CHEBI:30013"/>
        <dbReference type="ChEBI" id="CHEBI:30616"/>
        <dbReference type="ChEBI" id="CHEBI:61977"/>
        <dbReference type="ChEBI" id="CHEBI:456216"/>
        <dbReference type="EC" id="2.7.11.1"/>
    </reaction>
</comment>
<keyword evidence="14" id="KW-1185">Reference proteome</keyword>
<evidence type="ECO:0000256" key="6">
    <source>
        <dbReference type="ARBA" id="ARBA00022777"/>
    </source>
</evidence>
<feature type="region of interest" description="Disordered" evidence="11">
    <location>
        <begin position="636"/>
        <end position="732"/>
    </location>
</feature>
<dbReference type="PROSITE" id="PS50011">
    <property type="entry name" value="PROTEIN_KINASE_DOM"/>
    <property type="match status" value="1"/>
</dbReference>
<evidence type="ECO:0000256" key="7">
    <source>
        <dbReference type="ARBA" id="ARBA00022840"/>
    </source>
</evidence>
<comment type="catalytic activity">
    <reaction evidence="9">
        <text>L-seryl-[protein] + ATP = O-phospho-L-seryl-[protein] + ADP + H(+)</text>
        <dbReference type="Rhea" id="RHEA:17989"/>
        <dbReference type="Rhea" id="RHEA-COMP:9863"/>
        <dbReference type="Rhea" id="RHEA-COMP:11604"/>
        <dbReference type="ChEBI" id="CHEBI:15378"/>
        <dbReference type="ChEBI" id="CHEBI:29999"/>
        <dbReference type="ChEBI" id="CHEBI:30616"/>
        <dbReference type="ChEBI" id="CHEBI:83421"/>
        <dbReference type="ChEBI" id="CHEBI:456216"/>
        <dbReference type="EC" id="2.7.11.1"/>
    </reaction>
</comment>
<evidence type="ECO:0000256" key="10">
    <source>
        <dbReference type="PROSITE-ProRule" id="PRU10141"/>
    </source>
</evidence>
<evidence type="ECO:0000256" key="5">
    <source>
        <dbReference type="ARBA" id="ARBA00022741"/>
    </source>
</evidence>
<feature type="compositionally biased region" description="Polar residues" evidence="11">
    <location>
        <begin position="1150"/>
        <end position="1161"/>
    </location>
</feature>
<evidence type="ECO:0000259" key="12">
    <source>
        <dbReference type="PROSITE" id="PS50011"/>
    </source>
</evidence>
<dbReference type="Proteomes" id="UP000674318">
    <property type="component" value="Unassembled WGS sequence"/>
</dbReference>
<dbReference type="GO" id="GO:0004674">
    <property type="term" value="F:protein serine/threonine kinase activity"/>
    <property type="evidence" value="ECO:0007669"/>
    <property type="project" value="UniProtKB-KW"/>
</dbReference>
<feature type="compositionally biased region" description="Low complexity" evidence="11">
    <location>
        <begin position="1133"/>
        <end position="1142"/>
    </location>
</feature>
<dbReference type="Pfam" id="PF00069">
    <property type="entry name" value="Pkinase"/>
    <property type="match status" value="1"/>
</dbReference>
<keyword evidence="4" id="KW-0808">Transferase</keyword>
<feature type="region of interest" description="Disordered" evidence="11">
    <location>
        <begin position="1214"/>
        <end position="1249"/>
    </location>
</feature>
<evidence type="ECO:0000256" key="4">
    <source>
        <dbReference type="ARBA" id="ARBA00022679"/>
    </source>
</evidence>
<dbReference type="CDD" id="cd05123">
    <property type="entry name" value="STKc_AGC"/>
    <property type="match status" value="1"/>
</dbReference>
<feature type="compositionally biased region" description="Pro residues" evidence="11">
    <location>
        <begin position="688"/>
        <end position="704"/>
    </location>
</feature>
<evidence type="ECO:0000313" key="13">
    <source>
        <dbReference type="EMBL" id="KAG5506460.1"/>
    </source>
</evidence>
<feature type="compositionally biased region" description="Polar residues" evidence="11">
    <location>
        <begin position="636"/>
        <end position="645"/>
    </location>
</feature>
<feature type="region of interest" description="Disordered" evidence="11">
    <location>
        <begin position="756"/>
        <end position="866"/>
    </location>
</feature>
<evidence type="ECO:0000313" key="14">
    <source>
        <dbReference type="Proteomes" id="UP000674318"/>
    </source>
</evidence>
<reference evidence="13 14" key="1">
    <citation type="submission" date="2021-02" db="EMBL/GenBank/DDBJ databases">
        <title>Porcisia hertigi Genome sequencing and assembly.</title>
        <authorList>
            <person name="Almutairi H."/>
            <person name="Gatherer D."/>
        </authorList>
    </citation>
    <scope>NUCLEOTIDE SEQUENCE [LARGE SCALE GENOMIC DNA]</scope>
    <source>
        <strain evidence="13 14">C119</strain>
    </source>
</reference>
<proteinExistence type="predicted"/>
<keyword evidence="3" id="KW-0597">Phosphoprotein</keyword>
<dbReference type="FunFam" id="1.10.510.10:FF:000024">
    <property type="entry name" value="Probable serine/threonine-protein kinase cot-1"/>
    <property type="match status" value="1"/>
</dbReference>
<feature type="compositionally biased region" description="Polar residues" evidence="11">
    <location>
        <begin position="128"/>
        <end position="146"/>
    </location>
</feature>
<gene>
    <name evidence="13" type="ORF">JKF63_05963</name>
</gene>
<dbReference type="OrthoDB" id="273274at2759"/>
<keyword evidence="6" id="KW-0418">Kinase</keyword>
<evidence type="ECO:0000256" key="2">
    <source>
        <dbReference type="ARBA" id="ARBA00022527"/>
    </source>
</evidence>
<name>A0A836IKF4_9TRYP</name>
<accession>A0A836IKF4</accession>
<dbReference type="GeneID" id="94291993"/>
<feature type="binding site" evidence="10">
    <location>
        <position position="1375"/>
    </location>
    <ligand>
        <name>ATP</name>
        <dbReference type="ChEBI" id="CHEBI:30616"/>
    </ligand>
</feature>
<dbReference type="SMART" id="SM00220">
    <property type="entry name" value="S_TKc"/>
    <property type="match status" value="1"/>
</dbReference>
<dbReference type="InterPro" id="IPR000719">
    <property type="entry name" value="Prot_kinase_dom"/>
</dbReference>
<feature type="compositionally biased region" description="Polar residues" evidence="11">
    <location>
        <begin position="793"/>
        <end position="812"/>
    </location>
</feature>
<dbReference type="Gene3D" id="3.30.200.20">
    <property type="entry name" value="Phosphorylase Kinase, domain 1"/>
    <property type="match status" value="1"/>
</dbReference>
<keyword evidence="2" id="KW-0723">Serine/threonine-protein kinase</keyword>
<dbReference type="GO" id="GO:0005524">
    <property type="term" value="F:ATP binding"/>
    <property type="evidence" value="ECO:0007669"/>
    <property type="project" value="UniProtKB-UniRule"/>
</dbReference>
<comment type="caution">
    <text evidence="13">The sequence shown here is derived from an EMBL/GenBank/DDBJ whole genome shotgun (WGS) entry which is preliminary data.</text>
</comment>
<feature type="domain" description="Protein kinase" evidence="12">
    <location>
        <begin position="1342"/>
        <end position="1612"/>
    </location>
</feature>
<dbReference type="InterPro" id="IPR017441">
    <property type="entry name" value="Protein_kinase_ATP_BS"/>
</dbReference>
<feature type="compositionally biased region" description="Polar residues" evidence="11">
    <location>
        <begin position="841"/>
        <end position="856"/>
    </location>
</feature>
<organism evidence="13 14">
    <name type="scientific">Porcisia hertigi</name>
    <dbReference type="NCBI Taxonomy" id="2761500"/>
    <lineage>
        <taxon>Eukaryota</taxon>
        <taxon>Discoba</taxon>
        <taxon>Euglenozoa</taxon>
        <taxon>Kinetoplastea</taxon>
        <taxon>Metakinetoplastina</taxon>
        <taxon>Trypanosomatida</taxon>
        <taxon>Trypanosomatidae</taxon>
        <taxon>Leishmaniinae</taxon>
        <taxon>Porcisia</taxon>
    </lineage>
</organism>
<dbReference type="PROSITE" id="PS00107">
    <property type="entry name" value="PROTEIN_KINASE_ATP"/>
    <property type="match status" value="1"/>
</dbReference>
<keyword evidence="7 10" id="KW-0067">ATP-binding</keyword>
<sequence>MRHKLNAALNTLLIDWPTIDQEMELVTDQLVAILLTCRLRSQNSGRVPAMALSCPRACEDSVEEPVGAEEILVDYEEAAAGAEELYVSAALRLAALRLDRRGLHRIVLALAYLANGGETQEERRSRHTGVTNSCGTSNTIHQRSAGSIGSAAPATAMAVGCPTFTAIPGTSTGLANTLHAHRNSFNMLAGRKFSTLTQAQQLLAPRGSFSTPMLSELGAPVHGGFSASASLDQVAQPMPMGRSTGGHQHSDAPKHPVSCSCDDAILASERRAIAAPLAQRMRCNCTPLGCEASDALLRLRLEADKSSSGAYSYGNQSYNNGLLRSMKARSTMASVLQGGIHQAPPVSSSSNPTGMSISTATGFLASVRTPYEDHLSGQCSGNSSYTTSRFPIMAPLHTTTQGIALQAPSTGINAVAGCASPSAAAASSLSSSIAHSETADPRRRADAYLRCSNSALYHHVVGGKVFNAGGRIHHSEVPNEDLVTTTSGVSRHLPLKPERGAWDSSALRLPSSGAPCQDTLLQRLPPEAVLAALCSTFAHLHLSPDDVTNLITLLIVSALQVQIEVQLRRLAAAPGKGSNNAGAMLHATNLSTPSSVAQIRSAVADCLRVRFYPLYDRTCTMLSAAAGVVANNLSNAASSPTNSDSAAKPHLLPRQTPAADTEQDITRPLSRPITAAFPSSSSELRCPTRPPASFPPLPRLPPASPIAMGTALHEPPGEAEDPCSGSTKHNNVASPSLQTQAIHDFFAENVPVECTPPSRGAVSKSIAAAQHHSIARMQPPQPPQPPQQQQQQSTLTAESPRAYSTSSDSAVGSTMLGPLWRSTAPNTATATTNTHVATRTLDTSWPTRSNTSPTHLDTNRETPMTVARPSQTDVRFANNFLMELETAFVLHYAEAIPCGYNGETGDSSTVGAGATAATTSTTTHMCRCRCDADPDVLVQFSSDATVWPLRTRLLVLRHDYVYVYGAVASTMALLRQDNLYTQETALDGSRPEMQEQPHLPHPHTPVALIDLSRAAGQKGRHTVQVLSGPGDVESMSLMPSRLNRAPVRGQQCRCMPAFTPLEGERRSSTPGSSHALRTDALPRNSDGARDPLGASASDILGACWATAGNDNVEVYRMKGSTGAMYLLSFPAGEEPLSSTSETPPSPDTLRSQTAMSSMTGGTAASVADALPRAPMMEGSGTTESSIVHRFERNCLVRRALLPCPASTTVSTSAAEATGGTVESQHQRKAETGSAETAAAVATSASPSIQCGSDDGTGEVLRLKLGNEPTCIAAYPLRLIYRGVLHHFFFANPSTRDKWNQKLVQLSGMMQSPAYMHKVASAPHDVERYLRNRFSFPAGPGAFECLDVLGVGTFGRVLLVQHKLSKRLFAMKVIRKSGFHGVRNIVEARREKRILDMLDCPYIMKIYSSFQTDSRVYMLFDYLPGAELLLHTRSAHRHHFDETTSRFYIAEIAVAVEYLRVRGIVHRDIKGDNIVLDSEGHVVLTDFGFAKRILGEPVHPNTPPRVIRQHTSCGTLAYIAPEVLNSARRRSGYGLEVDWWSLGVVLFTFLTGYFPFSKQTGQETSHAILHSALRFPPRPTLSEEARSLLNQLLQKDPDTRISSLAQLRQHPFFNGFDWAACCERRLTPPVVLHKDSYRSPSSMADARKLLHDRVRRSLAWSAGTSSSPYEPPSHSCRSVSDNLSIKFQALLEEEKEVLHLVAQAHGAQNMPKPLLESNDVFGPLFELQEHCGSHRDESDIEDLYREAYFEGIAQFGMEQMKQLKDSGAMREPHSPLSSLSLNSGHQEHPCNAGTLMDEDAHQQQRGTSAAVLLSMTAPFDVPLLADFTEELYADVVLAKYASGCGGGGGGEVDTSAGEVLDAAHRDNV</sequence>